<dbReference type="AlphaFoldDB" id="A0A392P3A0"/>
<organism evidence="1 2">
    <name type="scientific">Trifolium medium</name>
    <dbReference type="NCBI Taxonomy" id="97028"/>
    <lineage>
        <taxon>Eukaryota</taxon>
        <taxon>Viridiplantae</taxon>
        <taxon>Streptophyta</taxon>
        <taxon>Embryophyta</taxon>
        <taxon>Tracheophyta</taxon>
        <taxon>Spermatophyta</taxon>
        <taxon>Magnoliopsida</taxon>
        <taxon>eudicotyledons</taxon>
        <taxon>Gunneridae</taxon>
        <taxon>Pentapetalae</taxon>
        <taxon>rosids</taxon>
        <taxon>fabids</taxon>
        <taxon>Fabales</taxon>
        <taxon>Fabaceae</taxon>
        <taxon>Papilionoideae</taxon>
        <taxon>50 kb inversion clade</taxon>
        <taxon>NPAAA clade</taxon>
        <taxon>Hologalegina</taxon>
        <taxon>IRL clade</taxon>
        <taxon>Trifolieae</taxon>
        <taxon>Trifolium</taxon>
    </lineage>
</organism>
<protein>
    <submittedName>
        <fullName evidence="1">Uncharacterized protein</fullName>
    </submittedName>
</protein>
<proteinExistence type="predicted"/>
<reference evidence="1 2" key="1">
    <citation type="journal article" date="2018" name="Front. Plant Sci.">
        <title>Red Clover (Trifolium pratense) and Zigzag Clover (T. medium) - A Picture of Genomic Similarities and Differences.</title>
        <authorList>
            <person name="Dluhosova J."/>
            <person name="Istvanek J."/>
            <person name="Nedelnik J."/>
            <person name="Repkova J."/>
        </authorList>
    </citation>
    <scope>NUCLEOTIDE SEQUENCE [LARGE SCALE GENOMIC DNA]</scope>
    <source>
        <strain evidence="2">cv. 10/8</strain>
        <tissue evidence="1">Leaf</tissue>
    </source>
</reference>
<sequence>PCEHVWVTGLVEEGDGVVKVANGGVTALEFEV</sequence>
<accession>A0A392P3A0</accession>
<comment type="caution">
    <text evidence="1">The sequence shown here is derived from an EMBL/GenBank/DDBJ whole genome shotgun (WGS) entry which is preliminary data.</text>
</comment>
<evidence type="ECO:0000313" key="2">
    <source>
        <dbReference type="Proteomes" id="UP000265520"/>
    </source>
</evidence>
<dbReference type="EMBL" id="LXQA010058215">
    <property type="protein sequence ID" value="MCI05295.1"/>
    <property type="molecule type" value="Genomic_DNA"/>
</dbReference>
<name>A0A392P3A0_9FABA</name>
<feature type="non-terminal residue" evidence="1">
    <location>
        <position position="1"/>
    </location>
</feature>
<keyword evidence="2" id="KW-1185">Reference proteome</keyword>
<dbReference type="Proteomes" id="UP000265520">
    <property type="component" value="Unassembled WGS sequence"/>
</dbReference>
<evidence type="ECO:0000313" key="1">
    <source>
        <dbReference type="EMBL" id="MCI05295.1"/>
    </source>
</evidence>